<dbReference type="GO" id="GO:0031490">
    <property type="term" value="F:chromatin DNA binding"/>
    <property type="evidence" value="ECO:0007669"/>
    <property type="project" value="InterPro"/>
</dbReference>
<evidence type="ECO:0000313" key="3">
    <source>
        <dbReference type="Proteomes" id="UP001497480"/>
    </source>
</evidence>
<dbReference type="InterPro" id="IPR048386">
    <property type="entry name" value="Med15_C"/>
</dbReference>
<dbReference type="GO" id="GO:0003713">
    <property type="term" value="F:transcription coactivator activity"/>
    <property type="evidence" value="ECO:0007669"/>
    <property type="project" value="InterPro"/>
</dbReference>
<name>A0AAV1WNX5_LUPLU</name>
<sequence length="407" mass="44899">MKKSQITPDLKQKVEKLEKYIHYVCNAPIVSSHHQMQNSAEVHSVQQLVPPDSRYSHADASQSTSPQSYQVANQFSSLQQQTNEASIIKGCGNDVQEQINGEKESPKPFIITTPGISASPLLEECCNVNETCQNTAVIPDDTSAAMQGFIKVLSSISDEALMASSGEIEAVVRLSDCISTLEPLNVSLNSAIDKYLEGVNDTDLRTRYLTCNDYVQRGREMSGIINSTPTSESFFHFTSQENYTLLEEIKKINNRLIDTEVVIDEEKTIPSASGGVDEHGGKGILVKLVFNSISVNVNLMSQYASSSKKSIIKPLRILVPSSYPLCSPVILDEMPSKISMDLDDLSMRAKFKLRRNLQNLNQPMSLRDIATSWDHCAREAICEYAKLQGGGTFSSKYGGWEICHDGG</sequence>
<gene>
    <name evidence="2" type="ORF">LLUT_LOCUS12089</name>
</gene>
<dbReference type="AlphaFoldDB" id="A0AAV1WNX5"/>
<evidence type="ECO:0000313" key="2">
    <source>
        <dbReference type="EMBL" id="CAL0311029.1"/>
    </source>
</evidence>
<evidence type="ECO:0000259" key="1">
    <source>
        <dbReference type="Pfam" id="PF21539"/>
    </source>
</evidence>
<dbReference type="Proteomes" id="UP001497480">
    <property type="component" value="Unassembled WGS sequence"/>
</dbReference>
<dbReference type="Pfam" id="PF21539">
    <property type="entry name" value="Med15_C"/>
    <property type="match status" value="1"/>
</dbReference>
<dbReference type="PANTHER" id="PTHR33137">
    <property type="entry name" value="MEDIATOR OF RNA POLYMERASE II TRANSCRIPTION SUBUNIT 15A-RELATED"/>
    <property type="match status" value="1"/>
</dbReference>
<comment type="caution">
    <text evidence="2">The sequence shown here is derived from an EMBL/GenBank/DDBJ whole genome shotgun (WGS) entry which is preliminary data.</text>
</comment>
<feature type="domain" description="ARC105/Med15 mediator subunit C-terminal" evidence="1">
    <location>
        <begin position="310"/>
        <end position="378"/>
    </location>
</feature>
<dbReference type="InterPro" id="IPR044661">
    <property type="entry name" value="MED15a/b/c-like"/>
</dbReference>
<proteinExistence type="predicted"/>
<keyword evidence="3" id="KW-1185">Reference proteome</keyword>
<reference evidence="2 3" key="1">
    <citation type="submission" date="2024-03" db="EMBL/GenBank/DDBJ databases">
        <authorList>
            <person name="Martinez-Hernandez J."/>
        </authorList>
    </citation>
    <scope>NUCLEOTIDE SEQUENCE [LARGE SCALE GENOMIC DNA]</scope>
</reference>
<accession>A0AAV1WNX5</accession>
<dbReference type="PANTHER" id="PTHR33137:SF37">
    <property type="entry name" value="MEDIATOR COMPLEX SUBUNIT 15 KIX DOMAIN-CONTAINING PROTEIN"/>
    <property type="match status" value="1"/>
</dbReference>
<organism evidence="2 3">
    <name type="scientific">Lupinus luteus</name>
    <name type="common">European yellow lupine</name>
    <dbReference type="NCBI Taxonomy" id="3873"/>
    <lineage>
        <taxon>Eukaryota</taxon>
        <taxon>Viridiplantae</taxon>
        <taxon>Streptophyta</taxon>
        <taxon>Embryophyta</taxon>
        <taxon>Tracheophyta</taxon>
        <taxon>Spermatophyta</taxon>
        <taxon>Magnoliopsida</taxon>
        <taxon>eudicotyledons</taxon>
        <taxon>Gunneridae</taxon>
        <taxon>Pentapetalae</taxon>
        <taxon>rosids</taxon>
        <taxon>fabids</taxon>
        <taxon>Fabales</taxon>
        <taxon>Fabaceae</taxon>
        <taxon>Papilionoideae</taxon>
        <taxon>50 kb inversion clade</taxon>
        <taxon>genistoids sensu lato</taxon>
        <taxon>core genistoids</taxon>
        <taxon>Genisteae</taxon>
        <taxon>Lupinus</taxon>
    </lineage>
</organism>
<dbReference type="EMBL" id="CAXHTB010000008">
    <property type="protein sequence ID" value="CAL0311029.1"/>
    <property type="molecule type" value="Genomic_DNA"/>
</dbReference>
<protein>
    <recommendedName>
        <fullName evidence="1">ARC105/Med15 mediator subunit C-terminal domain-containing protein</fullName>
    </recommendedName>
</protein>